<keyword evidence="3" id="KW-0862">Zinc</keyword>
<name>A0A178ZTI1_9EURO</name>
<reference evidence="5 6" key="1">
    <citation type="submission" date="2016-04" db="EMBL/GenBank/DDBJ databases">
        <title>Draft genome of Fonsecaea erecta CBS 125763.</title>
        <authorList>
            <person name="Weiss V.A."/>
            <person name="Vicente V.A."/>
            <person name="Raittz R.T."/>
            <person name="Moreno L.F."/>
            <person name="De Souza E.M."/>
            <person name="Pedrosa F.O."/>
            <person name="Steffens M.B."/>
            <person name="Faoro H."/>
            <person name="Tadra-Sfeir M.Z."/>
            <person name="Najafzadeh M.J."/>
            <person name="Felipe M.S."/>
            <person name="Teixeira M."/>
            <person name="Sun J."/>
            <person name="Xi L."/>
            <person name="Gomes R."/>
            <person name="De Azevedo C.M."/>
            <person name="Salgado C.G."/>
            <person name="Da Silva M.B."/>
            <person name="Nascimento M.F."/>
            <person name="Queiroz-Telles F."/>
            <person name="Attili D.S."/>
            <person name="Gorbushina A."/>
        </authorList>
    </citation>
    <scope>NUCLEOTIDE SEQUENCE [LARGE SCALE GENOMIC DNA]</scope>
    <source>
        <strain evidence="5 6">CBS 125763</strain>
    </source>
</reference>
<proteinExistence type="predicted"/>
<dbReference type="RefSeq" id="XP_018695702.1">
    <property type="nucleotide sequence ID" value="XM_018836052.1"/>
</dbReference>
<dbReference type="Pfam" id="PF14441">
    <property type="entry name" value="OTT_1508_deam"/>
    <property type="match status" value="1"/>
</dbReference>
<accession>A0A178ZTI1</accession>
<organism evidence="5 6">
    <name type="scientific">Fonsecaea erecta</name>
    <dbReference type="NCBI Taxonomy" id="1367422"/>
    <lineage>
        <taxon>Eukaryota</taxon>
        <taxon>Fungi</taxon>
        <taxon>Dikarya</taxon>
        <taxon>Ascomycota</taxon>
        <taxon>Pezizomycotina</taxon>
        <taxon>Eurotiomycetes</taxon>
        <taxon>Chaetothyriomycetidae</taxon>
        <taxon>Chaetothyriales</taxon>
        <taxon>Herpotrichiellaceae</taxon>
        <taxon>Fonsecaea</taxon>
    </lineage>
</organism>
<dbReference type="OrthoDB" id="4158700at2759"/>
<dbReference type="AlphaFoldDB" id="A0A178ZTI1"/>
<dbReference type="STRING" id="1367422.A0A178ZTI1"/>
<evidence type="ECO:0000259" key="4">
    <source>
        <dbReference type="PROSITE" id="PS01360"/>
    </source>
</evidence>
<dbReference type="EMBL" id="LVYI01000003">
    <property type="protein sequence ID" value="OAP62335.1"/>
    <property type="molecule type" value="Genomic_DNA"/>
</dbReference>
<keyword evidence="2" id="KW-0863">Zinc-finger</keyword>
<keyword evidence="1" id="KW-0479">Metal-binding</keyword>
<keyword evidence="6" id="KW-1185">Reference proteome</keyword>
<dbReference type="GO" id="GO:0008270">
    <property type="term" value="F:zinc ion binding"/>
    <property type="evidence" value="ECO:0007669"/>
    <property type="project" value="UniProtKB-KW"/>
</dbReference>
<evidence type="ECO:0000256" key="2">
    <source>
        <dbReference type="ARBA" id="ARBA00022771"/>
    </source>
</evidence>
<gene>
    <name evidence="5" type="ORF">AYL99_04538</name>
</gene>
<dbReference type="Proteomes" id="UP000078343">
    <property type="component" value="Unassembled WGS sequence"/>
</dbReference>
<evidence type="ECO:0000256" key="1">
    <source>
        <dbReference type="ARBA" id="ARBA00022723"/>
    </source>
</evidence>
<evidence type="ECO:0000256" key="3">
    <source>
        <dbReference type="ARBA" id="ARBA00022833"/>
    </source>
</evidence>
<protein>
    <recommendedName>
        <fullName evidence="4">MYND-type domain-containing protein</fullName>
    </recommendedName>
</protein>
<dbReference type="PANTHER" id="PTHR42037">
    <property type="match status" value="1"/>
</dbReference>
<dbReference type="PANTHER" id="PTHR42037:SF1">
    <property type="match status" value="1"/>
</dbReference>
<dbReference type="SUPFAM" id="SSF144232">
    <property type="entry name" value="HIT/MYND zinc finger-like"/>
    <property type="match status" value="1"/>
</dbReference>
<dbReference type="GeneID" id="30008707"/>
<dbReference type="InterPro" id="IPR027796">
    <property type="entry name" value="OTT_1508_deam-like"/>
</dbReference>
<dbReference type="InterPro" id="IPR002893">
    <property type="entry name" value="Znf_MYND"/>
</dbReference>
<sequence>MTPRFDWEANGLNRARFEALTKLLRLRDHGQIEPPSRFDELQHDARADGDAVSDDVDSTKAFTLADFNPDHLRRVFLDRLAELVANEKGGRHVAATMMVNGQDKVDVFVARNNKFRPNDVTFLEQTEALLRLIARGVGGGSQHSSTLWTVLLEHYETRIEGYIVDLRQLLKRCFPTEVPNNQPQVVESPLVSHLRGLRDDAFALYPSTATRNEVLVRRAHFIYKSFPVDDFAGLHFSASPDFRSCLGFLGRLHTSFSVLVRAAERLPSFENINISIVRLPAHSNAVAKRGEVDVGGWTLAQVFDHLGHTLTDDRVHSLLGSRGKKARWTRSKLLQEFNKLKSSTWEVHAEMQLLPSYIQAMATTDSVVQYIGCSKKSCFLCWHFLDLFAGIKTRGCHGKLYNLWGLPDFEGVITEQMERVVASVRDVEGLVERQMLDGQDRILMQAKESTVGASSIKTAIPGSGQPSMIKRVLEYLESQRASLFFPREIAEEPQYEEAAGSSVIDEPNNDTVPTAGPCRNTDCDKITTRRCSYCGGPWFCSVRCEELETYSHKFSCNRRPITTADLLEKDCYRDLLPEDPQVREDYGFQRCRNRSEETMLFGLYVGIIKYRNISSEELHHWRIEGILVDKIVEVFSKIPEGFRGSYYPWFLCNRHILEGEQNVIRDEDDVDKYIQERYAEARAYLDPTDETKAVEDLTPFAKQYCFFFFSILLDSKHPGPQMALLDLWYDFGFVVCSDEHEENTLSNCYQWLLLGNKPARDHFRSLRMEHLAPLDFPKCSFTDFWKAWEAGSLMELFSRYGTSGGADSYGTKLDYRFPALREFLSYPGKSPRPSVWRLKHFLAIENAYVLTVAPEIGAAAMEYGFYPQLDTRTRLDLHDFYIRVFRRGLLPREMDEARRKGNMHEMADRWSGGDVSERVKQVLRECRILRSWTT</sequence>
<dbReference type="PROSITE" id="PS01360">
    <property type="entry name" value="ZF_MYND_1"/>
    <property type="match status" value="1"/>
</dbReference>
<feature type="domain" description="MYND-type" evidence="4">
    <location>
        <begin position="518"/>
        <end position="556"/>
    </location>
</feature>
<evidence type="ECO:0000313" key="5">
    <source>
        <dbReference type="EMBL" id="OAP62335.1"/>
    </source>
</evidence>
<evidence type="ECO:0000313" key="6">
    <source>
        <dbReference type="Proteomes" id="UP000078343"/>
    </source>
</evidence>
<comment type="caution">
    <text evidence="5">The sequence shown here is derived from an EMBL/GenBank/DDBJ whole genome shotgun (WGS) entry which is preliminary data.</text>
</comment>